<keyword evidence="4" id="KW-1185">Reference proteome</keyword>
<organism evidence="3 4">
    <name type="scientific">Reticulomyxa filosa</name>
    <dbReference type="NCBI Taxonomy" id="46433"/>
    <lineage>
        <taxon>Eukaryota</taxon>
        <taxon>Sar</taxon>
        <taxon>Rhizaria</taxon>
        <taxon>Retaria</taxon>
        <taxon>Foraminifera</taxon>
        <taxon>Monothalamids</taxon>
        <taxon>Reticulomyxidae</taxon>
        <taxon>Reticulomyxa</taxon>
    </lineage>
</organism>
<accession>X6N6C2</accession>
<feature type="compositionally biased region" description="Basic residues" evidence="2">
    <location>
        <begin position="112"/>
        <end position="145"/>
    </location>
</feature>
<feature type="coiled-coil region" evidence="1">
    <location>
        <begin position="48"/>
        <end position="75"/>
    </location>
</feature>
<sequence length="196" mass="23182">MCSFLFQLFFYVATKKKKFLIFIYLFKTTKEKRGNALTKIKQICQVILQITTEAKKEKKKKIENLNNNSNKRKKKLPCKRAQFQKQSEFQRNRINLFSGDTQENKVVEEGKKVRKKVGKKVGGKKKNKSKHRSSSLYSRKKKQNKKKQHLNYKVCCFHQCYSPFLCFKIAKATLPSKGKEKLPQKKKKVRVKLNLK</sequence>
<feature type="region of interest" description="Disordered" evidence="2">
    <location>
        <begin position="109"/>
        <end position="145"/>
    </location>
</feature>
<feature type="region of interest" description="Disordered" evidence="2">
    <location>
        <begin position="177"/>
        <end position="196"/>
    </location>
</feature>
<keyword evidence="1" id="KW-0175">Coiled coil</keyword>
<dbReference type="EMBL" id="ASPP01011604">
    <property type="protein sequence ID" value="ETO21463.1"/>
    <property type="molecule type" value="Genomic_DNA"/>
</dbReference>
<reference evidence="3 4" key="1">
    <citation type="journal article" date="2013" name="Curr. Biol.">
        <title>The Genome of the Foraminiferan Reticulomyxa filosa.</title>
        <authorList>
            <person name="Glockner G."/>
            <person name="Hulsmann N."/>
            <person name="Schleicher M."/>
            <person name="Noegel A.A."/>
            <person name="Eichinger L."/>
            <person name="Gallinger C."/>
            <person name="Pawlowski J."/>
            <person name="Sierra R."/>
            <person name="Euteneuer U."/>
            <person name="Pillet L."/>
            <person name="Moustafa A."/>
            <person name="Platzer M."/>
            <person name="Groth M."/>
            <person name="Szafranski K."/>
            <person name="Schliwa M."/>
        </authorList>
    </citation>
    <scope>NUCLEOTIDE SEQUENCE [LARGE SCALE GENOMIC DNA]</scope>
</reference>
<evidence type="ECO:0000313" key="4">
    <source>
        <dbReference type="Proteomes" id="UP000023152"/>
    </source>
</evidence>
<gene>
    <name evidence="3" type="ORF">RFI_15743</name>
</gene>
<feature type="compositionally biased region" description="Basic residues" evidence="2">
    <location>
        <begin position="184"/>
        <end position="196"/>
    </location>
</feature>
<evidence type="ECO:0000313" key="3">
    <source>
        <dbReference type="EMBL" id="ETO21463.1"/>
    </source>
</evidence>
<dbReference type="AlphaFoldDB" id="X6N6C2"/>
<proteinExistence type="predicted"/>
<name>X6N6C2_RETFI</name>
<evidence type="ECO:0000256" key="1">
    <source>
        <dbReference type="SAM" id="Coils"/>
    </source>
</evidence>
<comment type="caution">
    <text evidence="3">The sequence shown here is derived from an EMBL/GenBank/DDBJ whole genome shotgun (WGS) entry which is preliminary data.</text>
</comment>
<protein>
    <submittedName>
        <fullName evidence="3">Uncharacterized protein</fullName>
    </submittedName>
</protein>
<dbReference type="Proteomes" id="UP000023152">
    <property type="component" value="Unassembled WGS sequence"/>
</dbReference>
<evidence type="ECO:0000256" key="2">
    <source>
        <dbReference type="SAM" id="MobiDB-lite"/>
    </source>
</evidence>